<evidence type="ECO:0000313" key="3">
    <source>
        <dbReference type="Proteomes" id="UP001484179"/>
    </source>
</evidence>
<gene>
    <name evidence="2" type="ORF">WN985_26900</name>
</gene>
<evidence type="ECO:0000256" key="1">
    <source>
        <dbReference type="SAM" id="MobiDB-lite"/>
    </source>
</evidence>
<name>A0ABZ3BRW3_BURPY</name>
<reference evidence="2 3" key="1">
    <citation type="submission" date="2024-04" db="EMBL/GenBank/DDBJ databases">
        <title>Biological Control Activity of Plant Growth Promoting Rhizobacteria Burkholderia pyrrocinia BX1 against Tobacco black shank Introduction Tobacco black shank (TBS) caused by the oomycete Phytophthora. nicotianae (P. nicotianae) has become a destructive soil.</title>
        <authorList>
            <person name="Liu X."/>
            <person name="Shu C."/>
        </authorList>
    </citation>
    <scope>NUCLEOTIDE SEQUENCE [LARGE SCALE GENOMIC DNA]</scope>
    <source>
        <strain evidence="2 3">BX1</strain>
    </source>
</reference>
<feature type="region of interest" description="Disordered" evidence="1">
    <location>
        <begin position="1"/>
        <end position="28"/>
    </location>
</feature>
<proteinExistence type="predicted"/>
<keyword evidence="3" id="KW-1185">Reference proteome</keyword>
<dbReference type="EMBL" id="CP150850">
    <property type="protein sequence ID" value="WZW56185.1"/>
    <property type="molecule type" value="Genomic_DNA"/>
</dbReference>
<accession>A0ABZ3BRW3</accession>
<dbReference type="Proteomes" id="UP001484179">
    <property type="component" value="Chromosome 2"/>
</dbReference>
<dbReference type="RefSeq" id="WP_342310132.1">
    <property type="nucleotide sequence ID" value="NZ_CP150850.1"/>
</dbReference>
<organism evidence="2 3">
    <name type="scientific">Burkholderia pyrrocinia</name>
    <name type="common">Pseudomonas pyrrocinia</name>
    <dbReference type="NCBI Taxonomy" id="60550"/>
    <lineage>
        <taxon>Bacteria</taxon>
        <taxon>Pseudomonadati</taxon>
        <taxon>Pseudomonadota</taxon>
        <taxon>Betaproteobacteria</taxon>
        <taxon>Burkholderiales</taxon>
        <taxon>Burkholderiaceae</taxon>
        <taxon>Burkholderia</taxon>
        <taxon>Burkholderia cepacia complex</taxon>
    </lineage>
</organism>
<evidence type="ECO:0000313" key="2">
    <source>
        <dbReference type="EMBL" id="WZW56185.1"/>
    </source>
</evidence>
<sequence>MKSGMQSNMTGSACRMRAGDRSLPGRRIDGASLQGIYREHMPERTMRDYRIDVVFKRARM</sequence>
<protein>
    <submittedName>
        <fullName evidence="2">Uncharacterized protein</fullName>
    </submittedName>
</protein>
<feature type="compositionally biased region" description="Polar residues" evidence="1">
    <location>
        <begin position="1"/>
        <end position="11"/>
    </location>
</feature>